<dbReference type="PANTHER" id="PTHR24322">
    <property type="entry name" value="PKSB"/>
    <property type="match status" value="1"/>
</dbReference>
<dbReference type="InterPro" id="IPR002347">
    <property type="entry name" value="SDR_fam"/>
</dbReference>
<evidence type="ECO:0000256" key="11">
    <source>
        <dbReference type="ARBA" id="ARBA00082544"/>
    </source>
</evidence>
<comment type="function">
    <text evidence="9">Catalyzes the reduction of all-trans-retinal to all-trans-retinol in the presence of NADPH.</text>
</comment>
<dbReference type="Proteomes" id="UP000504615">
    <property type="component" value="Unplaced"/>
</dbReference>
<evidence type="ECO:0000256" key="5">
    <source>
        <dbReference type="ARBA" id="ARBA00022989"/>
    </source>
</evidence>
<keyword evidence="7" id="KW-0443">Lipid metabolism</keyword>
<dbReference type="GO" id="GO:0052650">
    <property type="term" value="F:all-trans-retinol dehydrogenase (NADP+) activity"/>
    <property type="evidence" value="ECO:0007669"/>
    <property type="project" value="UniProtKB-ARBA"/>
</dbReference>
<protein>
    <recommendedName>
        <fullName evidence="10">Short-chain dehydrogenase/reductase 3</fullName>
    </recommendedName>
    <alternativeName>
        <fullName evidence="11">Retinal short-chain dehydrogenase/reductase 1</fullName>
    </alternativeName>
</protein>
<dbReference type="PANTHER" id="PTHR24322:SF736">
    <property type="entry name" value="RETINOL DEHYDROGENASE 10"/>
    <property type="match status" value="1"/>
</dbReference>
<dbReference type="InterPro" id="IPR036291">
    <property type="entry name" value="NAD(P)-bd_dom_sf"/>
</dbReference>
<name>A0A6I9WER6_9HYME</name>
<evidence type="ECO:0000313" key="15">
    <source>
        <dbReference type="RefSeq" id="XP_011640988.1"/>
    </source>
</evidence>
<evidence type="ECO:0000256" key="8">
    <source>
        <dbReference type="ARBA" id="ARBA00023136"/>
    </source>
</evidence>
<dbReference type="GO" id="GO:0005811">
    <property type="term" value="C:lipid droplet"/>
    <property type="evidence" value="ECO:0007669"/>
    <property type="project" value="TreeGrafter"/>
</dbReference>
<keyword evidence="3 13" id="KW-0812">Transmembrane</keyword>
<evidence type="ECO:0000256" key="4">
    <source>
        <dbReference type="ARBA" id="ARBA00022857"/>
    </source>
</evidence>
<keyword evidence="8 13" id="KW-0472">Membrane</keyword>
<feature type="transmembrane region" description="Helical" evidence="13">
    <location>
        <begin position="16"/>
        <end position="34"/>
    </location>
</feature>
<dbReference type="OrthoDB" id="5840532at2759"/>
<dbReference type="PRINTS" id="PR00080">
    <property type="entry name" value="SDRFAMILY"/>
</dbReference>
<keyword evidence="14" id="KW-1185">Reference proteome</keyword>
<reference evidence="15" key="1">
    <citation type="submission" date="2025-08" db="UniProtKB">
        <authorList>
            <consortium name="RefSeq"/>
        </authorList>
    </citation>
    <scope>IDENTIFICATION</scope>
</reference>
<dbReference type="Gene3D" id="3.40.50.720">
    <property type="entry name" value="NAD(P)-binding Rossmann-like Domain"/>
    <property type="match status" value="1"/>
</dbReference>
<evidence type="ECO:0000256" key="12">
    <source>
        <dbReference type="RuleBase" id="RU000363"/>
    </source>
</evidence>
<sequence length="315" mass="34946">MDSNCAQTILINTSNVLLLLVEILLLFLKILYYIGESVFRLIVPTKKKSLTDEIVLVTGAGQGIGKELAIGYASLGATVVCWDQNEEINKKTMNDIKKMGKNSVYAYQCDVSDRKEVFRVAEKVKKEVGDVTILINNAGIVYVKSFLNHSLDEIKRVIDVNVMAHFWTLKAFLPSMIEKNHGHIVALSSIAGLIGAPYGSVYCPSKFAVKALMEATFEELRVLSNGKSSIKFTTVYPTLVLTGLLKKPKIRFPLIMGGFSACEAAALIIDAQRRNYANKSIPSRWLPLCQMLRLLPDKALMCIRDFIDSGAYPDD</sequence>
<comment type="similarity">
    <text evidence="2 12">Belongs to the short-chain dehydrogenases/reductases (SDR) family.</text>
</comment>
<evidence type="ECO:0000256" key="9">
    <source>
        <dbReference type="ARBA" id="ARBA00059620"/>
    </source>
</evidence>
<evidence type="ECO:0000256" key="7">
    <source>
        <dbReference type="ARBA" id="ARBA00023098"/>
    </source>
</evidence>
<evidence type="ECO:0000313" key="14">
    <source>
        <dbReference type="Proteomes" id="UP000504615"/>
    </source>
</evidence>
<organism evidence="14 15">
    <name type="scientific">Pogonomyrmex barbatus</name>
    <name type="common">red harvester ant</name>
    <dbReference type="NCBI Taxonomy" id="144034"/>
    <lineage>
        <taxon>Eukaryota</taxon>
        <taxon>Metazoa</taxon>
        <taxon>Ecdysozoa</taxon>
        <taxon>Arthropoda</taxon>
        <taxon>Hexapoda</taxon>
        <taxon>Insecta</taxon>
        <taxon>Pterygota</taxon>
        <taxon>Neoptera</taxon>
        <taxon>Endopterygota</taxon>
        <taxon>Hymenoptera</taxon>
        <taxon>Apocrita</taxon>
        <taxon>Aculeata</taxon>
        <taxon>Formicoidea</taxon>
        <taxon>Formicidae</taxon>
        <taxon>Myrmicinae</taxon>
        <taxon>Pogonomyrmex</taxon>
    </lineage>
</organism>
<dbReference type="GO" id="GO:0016020">
    <property type="term" value="C:membrane"/>
    <property type="evidence" value="ECO:0007669"/>
    <property type="project" value="UniProtKB-SubCell"/>
</dbReference>
<evidence type="ECO:0000256" key="1">
    <source>
        <dbReference type="ARBA" id="ARBA00004141"/>
    </source>
</evidence>
<dbReference type="GeneID" id="105429594"/>
<keyword evidence="5 13" id="KW-1133">Transmembrane helix</keyword>
<dbReference type="PRINTS" id="PR00081">
    <property type="entry name" value="GDHRDH"/>
</dbReference>
<gene>
    <name evidence="15" type="primary">LOC105429594</name>
</gene>
<evidence type="ECO:0000256" key="13">
    <source>
        <dbReference type="SAM" id="Phobius"/>
    </source>
</evidence>
<proteinExistence type="inferred from homology"/>
<dbReference type="AlphaFoldDB" id="A0A6I9WER6"/>
<accession>A0A6I9WER6</accession>
<keyword evidence="6" id="KW-0560">Oxidoreductase</keyword>
<dbReference type="Pfam" id="PF00106">
    <property type="entry name" value="adh_short"/>
    <property type="match status" value="1"/>
</dbReference>
<dbReference type="FunFam" id="3.40.50.720:FF:000131">
    <property type="entry name" value="Short-chain dehydrogenase/reductase 3"/>
    <property type="match status" value="1"/>
</dbReference>
<evidence type="ECO:0000256" key="10">
    <source>
        <dbReference type="ARBA" id="ARBA00068717"/>
    </source>
</evidence>
<dbReference type="CDD" id="cd05339">
    <property type="entry name" value="17beta-HSDXI-like_SDR_c"/>
    <property type="match status" value="1"/>
</dbReference>
<dbReference type="KEGG" id="pbar:105429594"/>
<dbReference type="RefSeq" id="XP_011640988.1">
    <property type="nucleotide sequence ID" value="XM_011642686.1"/>
</dbReference>
<evidence type="ECO:0000256" key="2">
    <source>
        <dbReference type="ARBA" id="ARBA00006484"/>
    </source>
</evidence>
<comment type="subcellular location">
    <subcellularLocation>
        <location evidence="1">Membrane</location>
        <topology evidence="1">Multi-pass membrane protein</topology>
    </subcellularLocation>
</comment>
<evidence type="ECO:0000256" key="6">
    <source>
        <dbReference type="ARBA" id="ARBA00023002"/>
    </source>
</evidence>
<keyword evidence="4" id="KW-0521">NADP</keyword>
<evidence type="ECO:0000256" key="3">
    <source>
        <dbReference type="ARBA" id="ARBA00022692"/>
    </source>
</evidence>
<dbReference type="SUPFAM" id="SSF51735">
    <property type="entry name" value="NAD(P)-binding Rossmann-fold domains"/>
    <property type="match status" value="1"/>
</dbReference>